<evidence type="ECO:0000313" key="2">
    <source>
        <dbReference type="Proteomes" id="UP001151760"/>
    </source>
</evidence>
<keyword evidence="2" id="KW-1185">Reference proteome</keyword>
<protein>
    <submittedName>
        <fullName evidence="1">Uncharacterized protein</fullName>
    </submittedName>
</protein>
<comment type="caution">
    <text evidence="1">The sequence shown here is derived from an EMBL/GenBank/DDBJ whole genome shotgun (WGS) entry which is preliminary data.</text>
</comment>
<name>A0ABQ5CKB5_9ASTR</name>
<gene>
    <name evidence="1" type="ORF">Tco_0907791</name>
</gene>
<reference evidence="1" key="2">
    <citation type="submission" date="2022-01" db="EMBL/GenBank/DDBJ databases">
        <authorList>
            <person name="Yamashiro T."/>
            <person name="Shiraishi A."/>
            <person name="Satake H."/>
            <person name="Nakayama K."/>
        </authorList>
    </citation>
    <scope>NUCLEOTIDE SEQUENCE</scope>
</reference>
<reference evidence="1" key="1">
    <citation type="journal article" date="2022" name="Int. J. Mol. Sci.">
        <title>Draft Genome of Tanacetum Coccineum: Genomic Comparison of Closely Related Tanacetum-Family Plants.</title>
        <authorList>
            <person name="Yamashiro T."/>
            <person name="Shiraishi A."/>
            <person name="Nakayama K."/>
            <person name="Satake H."/>
        </authorList>
    </citation>
    <scope>NUCLEOTIDE SEQUENCE</scope>
</reference>
<organism evidence="1 2">
    <name type="scientific">Tanacetum coccineum</name>
    <dbReference type="NCBI Taxonomy" id="301880"/>
    <lineage>
        <taxon>Eukaryota</taxon>
        <taxon>Viridiplantae</taxon>
        <taxon>Streptophyta</taxon>
        <taxon>Embryophyta</taxon>
        <taxon>Tracheophyta</taxon>
        <taxon>Spermatophyta</taxon>
        <taxon>Magnoliopsida</taxon>
        <taxon>eudicotyledons</taxon>
        <taxon>Gunneridae</taxon>
        <taxon>Pentapetalae</taxon>
        <taxon>asterids</taxon>
        <taxon>campanulids</taxon>
        <taxon>Asterales</taxon>
        <taxon>Asteraceae</taxon>
        <taxon>Asteroideae</taxon>
        <taxon>Anthemideae</taxon>
        <taxon>Anthemidinae</taxon>
        <taxon>Tanacetum</taxon>
    </lineage>
</organism>
<dbReference type="EMBL" id="BQNB010014383">
    <property type="protein sequence ID" value="GJT27516.1"/>
    <property type="molecule type" value="Genomic_DNA"/>
</dbReference>
<dbReference type="Proteomes" id="UP001151760">
    <property type="component" value="Unassembled WGS sequence"/>
</dbReference>
<accession>A0ABQ5CKB5</accession>
<proteinExistence type="predicted"/>
<evidence type="ECO:0000313" key="1">
    <source>
        <dbReference type="EMBL" id="GJT27516.1"/>
    </source>
</evidence>
<sequence length="460" mass="52389">MACIEEIAKDAKLIKIEDQLLVLIKRQVETELMLEEKFRDLCEEVYNFVKESEDVVKEVERLSCKDVVKETVRLLRRGQKRDLYKMKCLQMMVNESHLGVSEKHTFWYVPKNEIVTFKPGTQDRGCGYFTWKDDLIRHLSFSLGPSTPPSSSLAPSIHPSYFPLRSTLNLGKAECSNCNFLAEKIKALETKIKILEGTLEMERHPENHTLESAAILHELYNDIGKLGLDYKGLKTKQKRRGRYEVRGVSPRYEVLFQVAAGQSERDTWHLACVSTSFLWFDTNPGIDDDDDSEGDILPLEELLDDVLFLLPKSDNFTFVEPVATMENNIEELNEDESFDPGGGGNVVLPNVEEDDTFTLTIRTFLPFVTYPEVSLLSCSSGSEDTIFDPGISTFHFSSLKPVAYENPMVIFLIFCFCPKDKGIRGEIPQDHEDPCLFSILQSSGLRSFAYFGILNPDHVY</sequence>